<evidence type="ECO:0000256" key="3">
    <source>
        <dbReference type="SAM" id="MobiDB-lite"/>
    </source>
</evidence>
<reference evidence="5" key="1">
    <citation type="submission" date="2021-01" db="EMBL/GenBank/DDBJ databases">
        <authorList>
            <person name="Corre E."/>
            <person name="Pelletier E."/>
            <person name="Niang G."/>
            <person name="Scheremetjew M."/>
            <person name="Finn R."/>
            <person name="Kale V."/>
            <person name="Holt S."/>
            <person name="Cochrane G."/>
            <person name="Meng A."/>
            <person name="Brown T."/>
            <person name="Cohen L."/>
        </authorList>
    </citation>
    <scope>NUCLEOTIDE SEQUENCE</scope>
    <source>
        <strain evidence="5">CCMP281</strain>
    </source>
</reference>
<evidence type="ECO:0000256" key="2">
    <source>
        <dbReference type="ARBA" id="ARBA00022840"/>
    </source>
</evidence>
<feature type="domain" description="Guanylate cyclase" evidence="4">
    <location>
        <begin position="84"/>
        <end position="137"/>
    </location>
</feature>
<dbReference type="GO" id="GO:0009190">
    <property type="term" value="P:cyclic nucleotide biosynthetic process"/>
    <property type="evidence" value="ECO:0007669"/>
    <property type="project" value="InterPro"/>
</dbReference>
<gene>
    <name evidence="5" type="ORF">HERI1096_LOCUS22696</name>
</gene>
<dbReference type="InterPro" id="IPR029787">
    <property type="entry name" value="Nucleotide_cyclase"/>
</dbReference>
<dbReference type="GO" id="GO:0035556">
    <property type="term" value="P:intracellular signal transduction"/>
    <property type="evidence" value="ECO:0007669"/>
    <property type="project" value="InterPro"/>
</dbReference>
<dbReference type="PROSITE" id="PS50125">
    <property type="entry name" value="GUANYLATE_CYCLASE_2"/>
    <property type="match status" value="1"/>
</dbReference>
<name>A0A7S3F1Q4_9EUKA</name>
<dbReference type="InterPro" id="IPR001054">
    <property type="entry name" value="A/G_cyclase"/>
</dbReference>
<evidence type="ECO:0000256" key="1">
    <source>
        <dbReference type="ARBA" id="ARBA00022741"/>
    </source>
</evidence>
<dbReference type="SUPFAM" id="SSF55073">
    <property type="entry name" value="Nucleotide cyclase"/>
    <property type="match status" value="1"/>
</dbReference>
<dbReference type="AlphaFoldDB" id="A0A7S3F1Q4"/>
<accession>A0A7S3F1Q4</accession>
<evidence type="ECO:0000259" key="4">
    <source>
        <dbReference type="PROSITE" id="PS50125"/>
    </source>
</evidence>
<keyword evidence="2" id="KW-0067">ATP-binding</keyword>
<evidence type="ECO:0000313" key="5">
    <source>
        <dbReference type="EMBL" id="CAE0121995.1"/>
    </source>
</evidence>
<sequence>MGRPTPPALQSRLSRASSSSDLLSPESRRSANPHLRTKGSKRLNSCAAFSPAIAHHELLRGEVAMGVSDEMLSENPAAWGFQAALLFVDISGFTNLCTKLDIDRLQAHINNYFTRLIDVVTEDQGDVVRFAGDACVL</sequence>
<dbReference type="PANTHER" id="PTHR16305">
    <property type="entry name" value="TESTICULAR SOLUBLE ADENYLYL CYCLASE"/>
    <property type="match status" value="1"/>
</dbReference>
<feature type="compositionally biased region" description="Low complexity" evidence="3">
    <location>
        <begin position="9"/>
        <end position="25"/>
    </location>
</feature>
<dbReference type="EMBL" id="HBHX01040881">
    <property type="protein sequence ID" value="CAE0121995.1"/>
    <property type="molecule type" value="Transcribed_RNA"/>
</dbReference>
<organism evidence="5">
    <name type="scientific">Haptolina ericina</name>
    <dbReference type="NCBI Taxonomy" id="156174"/>
    <lineage>
        <taxon>Eukaryota</taxon>
        <taxon>Haptista</taxon>
        <taxon>Haptophyta</taxon>
        <taxon>Prymnesiophyceae</taxon>
        <taxon>Prymnesiales</taxon>
        <taxon>Prymnesiaceae</taxon>
        <taxon>Haptolina</taxon>
    </lineage>
</organism>
<dbReference type="GO" id="GO:0005524">
    <property type="term" value="F:ATP binding"/>
    <property type="evidence" value="ECO:0007669"/>
    <property type="project" value="UniProtKB-KW"/>
</dbReference>
<dbReference type="GO" id="GO:0004016">
    <property type="term" value="F:adenylate cyclase activity"/>
    <property type="evidence" value="ECO:0007669"/>
    <property type="project" value="TreeGrafter"/>
</dbReference>
<feature type="region of interest" description="Disordered" evidence="3">
    <location>
        <begin position="1"/>
        <end position="38"/>
    </location>
</feature>
<dbReference type="PANTHER" id="PTHR16305:SF28">
    <property type="entry name" value="GUANYLATE CYCLASE DOMAIN-CONTAINING PROTEIN"/>
    <property type="match status" value="1"/>
</dbReference>
<keyword evidence="1" id="KW-0547">Nucleotide-binding</keyword>
<protein>
    <recommendedName>
        <fullName evidence="4">Guanylate cyclase domain-containing protein</fullName>
    </recommendedName>
</protein>
<proteinExistence type="predicted"/>
<dbReference type="Gene3D" id="3.30.70.1230">
    <property type="entry name" value="Nucleotide cyclase"/>
    <property type="match status" value="1"/>
</dbReference>
<dbReference type="GO" id="GO:0005737">
    <property type="term" value="C:cytoplasm"/>
    <property type="evidence" value="ECO:0007669"/>
    <property type="project" value="TreeGrafter"/>
</dbReference>